<feature type="region of interest" description="Disordered" evidence="1">
    <location>
        <begin position="76"/>
        <end position="95"/>
    </location>
</feature>
<reference evidence="2" key="1">
    <citation type="submission" date="2014-02" db="EMBL/GenBank/DDBJ databases">
        <title>Expanding our view of genomic diversity in Candidatus Accumulibacter clades.</title>
        <authorList>
            <person name="Skennerton C.T."/>
            <person name="Barr J.J."/>
            <person name="Slater F.R."/>
            <person name="Bond P.L."/>
            <person name="Tyson G.W."/>
        </authorList>
    </citation>
    <scope>NUCLEOTIDE SEQUENCE [LARGE SCALE GENOMIC DNA]</scope>
</reference>
<keyword evidence="3" id="KW-1185">Reference proteome</keyword>
<sequence length="95" mass="10155">MQQVPHKLRGQHANDFCRLPPFASGNRKSRLAESPNGFLLARVGPPPNLAARSMLAQAALRRRMPAMPRSAKPITLSVAGSGSATPRMSMLPLAA</sequence>
<organism evidence="2 3">
    <name type="scientific">Candidatus Accumulibacter adjunctus</name>
    <dbReference type="NCBI Taxonomy" id="1454001"/>
    <lineage>
        <taxon>Bacteria</taxon>
        <taxon>Pseudomonadati</taxon>
        <taxon>Pseudomonadota</taxon>
        <taxon>Betaproteobacteria</taxon>
        <taxon>Candidatus Accumulibacter</taxon>
    </lineage>
</organism>
<evidence type="ECO:0000313" key="2">
    <source>
        <dbReference type="EMBL" id="EXI67656.1"/>
    </source>
</evidence>
<feature type="region of interest" description="Disordered" evidence="1">
    <location>
        <begin position="1"/>
        <end position="30"/>
    </location>
</feature>
<dbReference type="STRING" id="1454001.AW08_01919"/>
<name>A0A011MYK7_9PROT</name>
<accession>A0A011MYK7</accession>
<dbReference type="Proteomes" id="UP000020218">
    <property type="component" value="Unassembled WGS sequence"/>
</dbReference>
<proteinExistence type="predicted"/>
<gene>
    <name evidence="2" type="ORF">AW08_01919</name>
</gene>
<comment type="caution">
    <text evidence="2">The sequence shown here is derived from an EMBL/GenBank/DDBJ whole genome shotgun (WGS) entry which is preliminary data.</text>
</comment>
<evidence type="ECO:0000256" key="1">
    <source>
        <dbReference type="SAM" id="MobiDB-lite"/>
    </source>
</evidence>
<protein>
    <submittedName>
        <fullName evidence="2">Uncharacterized protein</fullName>
    </submittedName>
</protein>
<feature type="compositionally biased region" description="Basic residues" evidence="1">
    <location>
        <begin position="1"/>
        <end position="10"/>
    </location>
</feature>
<dbReference type="EMBL" id="JFAX01000009">
    <property type="protein sequence ID" value="EXI67656.1"/>
    <property type="molecule type" value="Genomic_DNA"/>
</dbReference>
<evidence type="ECO:0000313" key="3">
    <source>
        <dbReference type="Proteomes" id="UP000020218"/>
    </source>
</evidence>
<dbReference type="AlphaFoldDB" id="A0A011MYK7"/>